<evidence type="ECO:0000256" key="1">
    <source>
        <dbReference type="ARBA" id="ARBA00023125"/>
    </source>
</evidence>
<protein>
    <recommendedName>
        <fullName evidence="5">Tyr recombinase domain-containing protein</fullName>
    </recommendedName>
</protein>
<sequence>MIIFNDYSISIYENKQSLINNYLSKVVGDKKVKELNAKTSKQIIHDLQLLPGVPIRNQISNDVICASAVKGCLNLLCQASDYLVDHNLMKSNYFTEYRPKVSVKNQDSPDWNLSYWTTLISNCTNEKLFILLHLCFDSGLSLSEVRAITWNDLDHLEDGYIVSNKRIRRLNKNIVLEMDPSSIIQTYKKKGFQNTNTVVVLLKNKQEKKVYLHSQVIELLMELRNRYAQNHCGDSTIYSLKDDLPYDDRVVNKHFKELIGKVELPELTLVKLMSFGRQKNTNEVSYSDMYYSNLEQPLRCKEPDIDEIRDRLNCRQGIECKEKWNQSFKEKTSGLLPKEEHSDFDALVDKLKSDPSLKRELLNKLLEKR</sequence>
<dbReference type="GO" id="GO:0015074">
    <property type="term" value="P:DNA integration"/>
    <property type="evidence" value="ECO:0007669"/>
    <property type="project" value="InterPro"/>
</dbReference>
<dbReference type="SUPFAM" id="SSF56349">
    <property type="entry name" value="DNA breaking-rejoining enzymes"/>
    <property type="match status" value="1"/>
</dbReference>
<dbReference type="Gene3D" id="1.10.443.10">
    <property type="entry name" value="Intergrase catalytic core"/>
    <property type="match status" value="1"/>
</dbReference>
<dbReference type="InterPro" id="IPR013762">
    <property type="entry name" value="Integrase-like_cat_sf"/>
</dbReference>
<organism evidence="3 4">
    <name type="scientific">Holdemanella porci</name>
    <dbReference type="NCBI Taxonomy" id="2652276"/>
    <lineage>
        <taxon>Bacteria</taxon>
        <taxon>Bacillati</taxon>
        <taxon>Bacillota</taxon>
        <taxon>Erysipelotrichia</taxon>
        <taxon>Erysipelotrichales</taxon>
        <taxon>Erysipelotrichaceae</taxon>
        <taxon>Holdemanella</taxon>
    </lineage>
</organism>
<keyword evidence="1" id="KW-0238">DNA-binding</keyword>
<accession>A0A6N7VL86</accession>
<evidence type="ECO:0008006" key="5">
    <source>
        <dbReference type="Google" id="ProtNLM"/>
    </source>
</evidence>
<dbReference type="InterPro" id="IPR010998">
    <property type="entry name" value="Integrase_recombinase_N"/>
</dbReference>
<evidence type="ECO:0000256" key="2">
    <source>
        <dbReference type="ARBA" id="ARBA00023172"/>
    </source>
</evidence>
<dbReference type="EMBL" id="VUMR01000108">
    <property type="protein sequence ID" value="MSS57254.1"/>
    <property type="molecule type" value="Genomic_DNA"/>
</dbReference>
<evidence type="ECO:0000313" key="4">
    <source>
        <dbReference type="Proteomes" id="UP000434241"/>
    </source>
</evidence>
<dbReference type="GO" id="GO:0006310">
    <property type="term" value="P:DNA recombination"/>
    <property type="evidence" value="ECO:0007669"/>
    <property type="project" value="UniProtKB-KW"/>
</dbReference>
<dbReference type="AlphaFoldDB" id="A0A6N7VL86"/>
<keyword evidence="4" id="KW-1185">Reference proteome</keyword>
<keyword evidence="2" id="KW-0233">DNA recombination</keyword>
<dbReference type="InterPro" id="IPR011010">
    <property type="entry name" value="DNA_brk_join_enz"/>
</dbReference>
<name>A0A6N7VL86_9FIRM</name>
<reference evidence="3 4" key="1">
    <citation type="submission" date="2019-08" db="EMBL/GenBank/DDBJ databases">
        <title>In-depth cultivation of the pig gut microbiome towards novel bacterial diversity and tailored functional studies.</title>
        <authorList>
            <person name="Wylensek D."/>
            <person name="Hitch T.C.A."/>
            <person name="Clavel T."/>
        </authorList>
    </citation>
    <scope>NUCLEOTIDE SEQUENCE [LARGE SCALE GENOMIC DNA]</scope>
    <source>
        <strain evidence="3 4">LKV-472-APC-3</strain>
    </source>
</reference>
<dbReference type="Proteomes" id="UP000434241">
    <property type="component" value="Unassembled WGS sequence"/>
</dbReference>
<dbReference type="RefSeq" id="WP_154556780.1">
    <property type="nucleotide sequence ID" value="NZ_VUMR01000108.1"/>
</dbReference>
<dbReference type="Gene3D" id="1.10.150.130">
    <property type="match status" value="1"/>
</dbReference>
<evidence type="ECO:0000313" key="3">
    <source>
        <dbReference type="EMBL" id="MSS57254.1"/>
    </source>
</evidence>
<dbReference type="GeneID" id="93159699"/>
<proteinExistence type="predicted"/>
<dbReference type="GO" id="GO:0003677">
    <property type="term" value="F:DNA binding"/>
    <property type="evidence" value="ECO:0007669"/>
    <property type="project" value="UniProtKB-KW"/>
</dbReference>
<comment type="caution">
    <text evidence="3">The sequence shown here is derived from an EMBL/GenBank/DDBJ whole genome shotgun (WGS) entry which is preliminary data.</text>
</comment>
<gene>
    <name evidence="3" type="ORF">FYJ55_10445</name>
</gene>